<protein>
    <recommendedName>
        <fullName evidence="5">Transmembrane protein 213</fullName>
    </recommendedName>
</protein>
<evidence type="ECO:0000313" key="3">
    <source>
        <dbReference type="EMBL" id="GCC36887.1"/>
    </source>
</evidence>
<dbReference type="InterPro" id="IPR028121">
    <property type="entry name" value="TMEM213"/>
</dbReference>
<reference evidence="3 4" key="1">
    <citation type="journal article" date="2018" name="Nat. Ecol. Evol.">
        <title>Shark genomes provide insights into elasmobranch evolution and the origin of vertebrates.</title>
        <authorList>
            <person name="Hara Y"/>
            <person name="Yamaguchi K"/>
            <person name="Onimaru K"/>
            <person name="Kadota M"/>
            <person name="Koyanagi M"/>
            <person name="Keeley SD"/>
            <person name="Tatsumi K"/>
            <person name="Tanaka K"/>
            <person name="Motone F"/>
            <person name="Kageyama Y"/>
            <person name="Nozu R"/>
            <person name="Adachi N"/>
            <person name="Nishimura O"/>
            <person name="Nakagawa R"/>
            <person name="Tanegashima C"/>
            <person name="Kiyatake I"/>
            <person name="Matsumoto R"/>
            <person name="Murakumo K"/>
            <person name="Nishida K"/>
            <person name="Terakita A"/>
            <person name="Kuratani S"/>
            <person name="Sato K"/>
            <person name="Hyodo S Kuraku.S."/>
        </authorList>
    </citation>
    <scope>NUCLEOTIDE SEQUENCE [LARGE SCALE GENOMIC DNA]</scope>
</reference>
<organism evidence="3 4">
    <name type="scientific">Chiloscyllium punctatum</name>
    <name type="common">Brownbanded bambooshark</name>
    <name type="synonym">Hemiscyllium punctatum</name>
    <dbReference type="NCBI Taxonomy" id="137246"/>
    <lineage>
        <taxon>Eukaryota</taxon>
        <taxon>Metazoa</taxon>
        <taxon>Chordata</taxon>
        <taxon>Craniata</taxon>
        <taxon>Vertebrata</taxon>
        <taxon>Chondrichthyes</taxon>
        <taxon>Elasmobranchii</taxon>
        <taxon>Galeomorphii</taxon>
        <taxon>Galeoidea</taxon>
        <taxon>Orectolobiformes</taxon>
        <taxon>Hemiscylliidae</taxon>
        <taxon>Chiloscyllium</taxon>
    </lineage>
</organism>
<comment type="caution">
    <text evidence="3">The sequence shown here is derived from an EMBL/GenBank/DDBJ whole genome shotgun (WGS) entry which is preliminary data.</text>
</comment>
<evidence type="ECO:0000256" key="1">
    <source>
        <dbReference type="SAM" id="Phobius"/>
    </source>
</evidence>
<keyword evidence="1" id="KW-1133">Transmembrane helix</keyword>
<keyword evidence="1" id="KW-0472">Membrane</keyword>
<evidence type="ECO:0000256" key="2">
    <source>
        <dbReference type="SAM" id="SignalP"/>
    </source>
</evidence>
<feature type="chain" id="PRO_5019533048" description="Transmembrane protein 213" evidence="2">
    <location>
        <begin position="29"/>
        <end position="115"/>
    </location>
</feature>
<keyword evidence="4" id="KW-1185">Reference proteome</keyword>
<name>A0A401T2T0_CHIPU</name>
<dbReference type="OrthoDB" id="9949160at2759"/>
<sequence>MNLRSVSGCMTSTVCLILLCVHWASAAAEQGETSLNTNSLQTEPNRQSLDQCEQYFQNGQDICATTRLCCQNGVDEYGWIAAAVGWSLWFLTLILICVNKVDKLRPDESEKYPSS</sequence>
<keyword evidence="2" id="KW-0732">Signal</keyword>
<evidence type="ECO:0008006" key="5">
    <source>
        <dbReference type="Google" id="ProtNLM"/>
    </source>
</evidence>
<dbReference type="Proteomes" id="UP000287033">
    <property type="component" value="Unassembled WGS sequence"/>
</dbReference>
<dbReference type="AlphaFoldDB" id="A0A401T2T0"/>
<accession>A0A401T2T0</accession>
<dbReference type="PANTHER" id="PTHR36293">
    <property type="entry name" value="TRANSMEMBRANE PROTEIN 213"/>
    <property type="match status" value="1"/>
</dbReference>
<gene>
    <name evidence="3" type="ORF">chiPu_0015387</name>
</gene>
<dbReference type="OMA" id="ICAIAKT"/>
<dbReference type="PANTHER" id="PTHR36293:SF1">
    <property type="entry name" value="TRANSMEMBRANE PROTEIN 213"/>
    <property type="match status" value="1"/>
</dbReference>
<dbReference type="Pfam" id="PF15192">
    <property type="entry name" value="TMEM213"/>
    <property type="match status" value="1"/>
</dbReference>
<evidence type="ECO:0000313" key="4">
    <source>
        <dbReference type="Proteomes" id="UP000287033"/>
    </source>
</evidence>
<proteinExistence type="predicted"/>
<feature type="transmembrane region" description="Helical" evidence="1">
    <location>
        <begin position="77"/>
        <end position="98"/>
    </location>
</feature>
<feature type="signal peptide" evidence="2">
    <location>
        <begin position="1"/>
        <end position="28"/>
    </location>
</feature>
<keyword evidence="1" id="KW-0812">Transmembrane</keyword>
<dbReference type="EMBL" id="BEZZ01000903">
    <property type="protein sequence ID" value="GCC36887.1"/>
    <property type="molecule type" value="Genomic_DNA"/>
</dbReference>